<dbReference type="Pfam" id="PF00126">
    <property type="entry name" value="HTH_1"/>
    <property type="match status" value="1"/>
</dbReference>
<dbReference type="PRINTS" id="PR00039">
    <property type="entry name" value="HTHLYSR"/>
</dbReference>
<dbReference type="InterPro" id="IPR036388">
    <property type="entry name" value="WH-like_DNA-bd_sf"/>
</dbReference>
<reference evidence="6" key="1">
    <citation type="submission" date="2022-07" db="EMBL/GenBank/DDBJ databases">
        <title>Alkalimarinus sp. nov., isolated from gut of a Alitta virens.</title>
        <authorList>
            <person name="Yang A.I."/>
            <person name="Shin N.-R."/>
        </authorList>
    </citation>
    <scope>NUCLEOTIDE SEQUENCE</scope>
    <source>
        <strain evidence="6">FA028</strain>
    </source>
</reference>
<dbReference type="RefSeq" id="WP_251810286.1">
    <property type="nucleotide sequence ID" value="NZ_CP101527.1"/>
</dbReference>
<dbReference type="Proteomes" id="UP001164472">
    <property type="component" value="Chromosome"/>
</dbReference>
<evidence type="ECO:0000256" key="3">
    <source>
        <dbReference type="ARBA" id="ARBA00023125"/>
    </source>
</evidence>
<name>A0A9E8HI61_9ALTE</name>
<dbReference type="KEGG" id="asem:NNL22_17845"/>
<organism evidence="6 7">
    <name type="scientific">Alkalimarinus sediminis</name>
    <dbReference type="NCBI Taxonomy" id="1632866"/>
    <lineage>
        <taxon>Bacteria</taxon>
        <taxon>Pseudomonadati</taxon>
        <taxon>Pseudomonadota</taxon>
        <taxon>Gammaproteobacteria</taxon>
        <taxon>Alteromonadales</taxon>
        <taxon>Alteromonadaceae</taxon>
        <taxon>Alkalimarinus</taxon>
    </lineage>
</organism>
<dbReference type="PANTHER" id="PTHR30126:SF94">
    <property type="entry name" value="LYSR FAMILY TRANSCRIPTIONAL REGULATOR"/>
    <property type="match status" value="1"/>
</dbReference>
<dbReference type="Gene3D" id="1.10.10.10">
    <property type="entry name" value="Winged helix-like DNA-binding domain superfamily/Winged helix DNA-binding domain"/>
    <property type="match status" value="1"/>
</dbReference>
<gene>
    <name evidence="6" type="ORF">NNL22_17845</name>
</gene>
<sequence length="293" mass="32979">MRYTLRQLEVFLATAHFENITQAAESISLSQSAASEALKGLEKQFDIQLFDRIGKRLQLNELGRLLRPKAEALIERAHDLEDAFRQHKDIGALKVGATLSIGNYLAVNIMAEFMRLHPEAEVSLQVANTTTIANKISNFELDIGLVEGELHRPELDVIPWRDDELCVFCAPSHPLAKKSSLNDDDLLSAAWIMRESGSGTRQAFDWAMHGLLPELNISLELQHTEAIKRAVEAGLGIGCLSSITLEDAFKRGSLIRLEVPHRNFQRQFYFIMHKDKFRSAGVDKWLELCQSSV</sequence>
<comment type="similarity">
    <text evidence="1">Belongs to the LysR transcriptional regulatory family.</text>
</comment>
<dbReference type="EMBL" id="CP101527">
    <property type="protein sequence ID" value="UZW74859.1"/>
    <property type="molecule type" value="Genomic_DNA"/>
</dbReference>
<evidence type="ECO:0000313" key="6">
    <source>
        <dbReference type="EMBL" id="UZW74859.1"/>
    </source>
</evidence>
<evidence type="ECO:0000256" key="4">
    <source>
        <dbReference type="ARBA" id="ARBA00023163"/>
    </source>
</evidence>
<dbReference type="SUPFAM" id="SSF53850">
    <property type="entry name" value="Periplasmic binding protein-like II"/>
    <property type="match status" value="1"/>
</dbReference>
<accession>A0A9E8HI61</accession>
<protein>
    <submittedName>
        <fullName evidence="6">LysR family transcriptional regulator</fullName>
    </submittedName>
</protein>
<dbReference type="InterPro" id="IPR000847">
    <property type="entry name" value="LysR_HTH_N"/>
</dbReference>
<dbReference type="AlphaFoldDB" id="A0A9E8HI61"/>
<evidence type="ECO:0000259" key="5">
    <source>
        <dbReference type="PROSITE" id="PS50931"/>
    </source>
</evidence>
<keyword evidence="7" id="KW-1185">Reference proteome</keyword>
<dbReference type="PANTHER" id="PTHR30126">
    <property type="entry name" value="HTH-TYPE TRANSCRIPTIONAL REGULATOR"/>
    <property type="match status" value="1"/>
</dbReference>
<dbReference type="Gene3D" id="3.40.190.290">
    <property type="match status" value="1"/>
</dbReference>
<keyword evidence="3" id="KW-0238">DNA-binding</keyword>
<dbReference type="GO" id="GO:0000976">
    <property type="term" value="F:transcription cis-regulatory region binding"/>
    <property type="evidence" value="ECO:0007669"/>
    <property type="project" value="TreeGrafter"/>
</dbReference>
<dbReference type="PROSITE" id="PS50931">
    <property type="entry name" value="HTH_LYSR"/>
    <property type="match status" value="1"/>
</dbReference>
<dbReference type="Pfam" id="PF03466">
    <property type="entry name" value="LysR_substrate"/>
    <property type="match status" value="1"/>
</dbReference>
<keyword evidence="4" id="KW-0804">Transcription</keyword>
<evidence type="ECO:0000313" key="7">
    <source>
        <dbReference type="Proteomes" id="UP001164472"/>
    </source>
</evidence>
<dbReference type="CDD" id="cd08420">
    <property type="entry name" value="PBP2_CysL_like"/>
    <property type="match status" value="1"/>
</dbReference>
<dbReference type="GO" id="GO:0003700">
    <property type="term" value="F:DNA-binding transcription factor activity"/>
    <property type="evidence" value="ECO:0007669"/>
    <property type="project" value="InterPro"/>
</dbReference>
<evidence type="ECO:0000256" key="2">
    <source>
        <dbReference type="ARBA" id="ARBA00023015"/>
    </source>
</evidence>
<evidence type="ECO:0000256" key="1">
    <source>
        <dbReference type="ARBA" id="ARBA00009437"/>
    </source>
</evidence>
<dbReference type="SUPFAM" id="SSF46785">
    <property type="entry name" value="Winged helix' DNA-binding domain"/>
    <property type="match status" value="1"/>
</dbReference>
<feature type="domain" description="HTH lysR-type" evidence="5">
    <location>
        <begin position="1"/>
        <end position="60"/>
    </location>
</feature>
<dbReference type="InterPro" id="IPR036390">
    <property type="entry name" value="WH_DNA-bd_sf"/>
</dbReference>
<dbReference type="InterPro" id="IPR005119">
    <property type="entry name" value="LysR_subst-bd"/>
</dbReference>
<dbReference type="NCBIfam" id="NF008095">
    <property type="entry name" value="PRK10837.1"/>
    <property type="match status" value="1"/>
</dbReference>
<proteinExistence type="inferred from homology"/>
<keyword evidence="2" id="KW-0805">Transcription regulation</keyword>